<dbReference type="InterPro" id="IPR029058">
    <property type="entry name" value="AB_hydrolase_fold"/>
</dbReference>
<dbReference type="Proteomes" id="UP000058020">
    <property type="component" value="Chromosome"/>
</dbReference>
<gene>
    <name evidence="1" type="ORF">SP60_01100</name>
</gene>
<accession>A0A0M5LEC2</accession>
<protein>
    <recommendedName>
        <fullName evidence="3">DUF3530 family protein</fullName>
    </recommendedName>
</protein>
<evidence type="ECO:0000313" key="1">
    <source>
        <dbReference type="EMBL" id="ALE51966.1"/>
    </source>
</evidence>
<dbReference type="AlphaFoldDB" id="A0A0M5LEC2"/>
<dbReference type="Gene3D" id="3.40.50.1820">
    <property type="entry name" value="alpha/beta hydrolase"/>
    <property type="match status" value="1"/>
</dbReference>
<dbReference type="SUPFAM" id="SSF53474">
    <property type="entry name" value="alpha/beta-Hydrolases"/>
    <property type="match status" value="1"/>
</dbReference>
<dbReference type="InterPro" id="IPR022529">
    <property type="entry name" value="DUF3530"/>
</dbReference>
<name>A0A0M5LEC2_9GAMM</name>
<organism evidence="1 2">
    <name type="scientific">Candidatus Thioglobus autotrophicus</name>
    <dbReference type="NCBI Taxonomy" id="1705394"/>
    <lineage>
        <taxon>Bacteria</taxon>
        <taxon>Pseudomonadati</taxon>
        <taxon>Pseudomonadota</taxon>
        <taxon>Gammaproteobacteria</taxon>
        <taxon>Candidatus Pseudothioglobaceae</taxon>
        <taxon>Candidatus Thioglobus</taxon>
    </lineage>
</organism>
<dbReference type="STRING" id="1705394.SP60_01100"/>
<evidence type="ECO:0000313" key="2">
    <source>
        <dbReference type="Proteomes" id="UP000058020"/>
    </source>
</evidence>
<proteinExistence type="predicted"/>
<dbReference type="KEGG" id="tho:SP60_01100"/>
<dbReference type="OrthoDB" id="9776279at2"/>
<evidence type="ECO:0008006" key="3">
    <source>
        <dbReference type="Google" id="ProtNLM"/>
    </source>
</evidence>
<dbReference type="Pfam" id="PF12048">
    <property type="entry name" value="DUF3530"/>
    <property type="match status" value="2"/>
</dbReference>
<keyword evidence="2" id="KW-1185">Reference proteome</keyword>
<reference evidence="1 2" key="1">
    <citation type="journal article" date="2015" name="Genome Announc.">
        <title>Genome Sequence of 'Candidatus Thioglobus autotrophica' Strain EF1, a Chemoautotroph from the SUP05 Clade of Marine Gammaproteobacteria.</title>
        <authorList>
            <person name="Shah V."/>
            <person name="Morris R.M."/>
        </authorList>
    </citation>
    <scope>NUCLEOTIDE SEQUENCE [LARGE SCALE GENOMIC DNA]</scope>
    <source>
        <strain evidence="1 2">EF1</strain>
    </source>
</reference>
<dbReference type="EMBL" id="CP010552">
    <property type="protein sequence ID" value="ALE51966.1"/>
    <property type="molecule type" value="Genomic_DNA"/>
</dbReference>
<dbReference type="RefSeq" id="WP_053950890.1">
    <property type="nucleotide sequence ID" value="NZ_CP010552.1"/>
</dbReference>
<sequence>MWNKIITITVLSFSINAFAFLPGLESFPKFPELPKLSGFDPASLQKLYNQFTSAKPDFERENRMVGEIEEAVMDGDVEYLPLSDDKEVFSIYMEAETENAKGGVIVLHSRGYHANWDSVVKPLRVGLAGKGWHSLSVQMPVLDKQATYYDYVPIFPYAHERIEAAIDFYKQRGVDNIILIAHGCGAHMSMSYFDKYGDDKINAYVGVGMGATDYKQKVIKRMPLDSMLKPVLDVYGEKDFPGVRRSAEDRKWLMDIANNKQSAQKVIKKADHYYQEKETAVELIDTIDKWLTQLN</sequence>